<comment type="caution">
    <text evidence="2">The sequence shown here is derived from an EMBL/GenBank/DDBJ whole genome shotgun (WGS) entry which is preliminary data.</text>
</comment>
<keyword evidence="3" id="KW-1185">Reference proteome</keyword>
<reference evidence="2 3" key="1">
    <citation type="submission" date="2019-06" db="EMBL/GenBank/DDBJ databases">
        <title>Sequencing the genomes of 1000 actinobacteria strains.</title>
        <authorList>
            <person name="Klenk H.-P."/>
        </authorList>
    </citation>
    <scope>NUCLEOTIDE SEQUENCE [LARGE SCALE GENOMIC DNA]</scope>
    <source>
        <strain evidence="2 3">DSM 46699</strain>
    </source>
</reference>
<evidence type="ECO:0008006" key="4">
    <source>
        <dbReference type="Google" id="ProtNLM"/>
    </source>
</evidence>
<dbReference type="EMBL" id="VIWX01000004">
    <property type="protein sequence ID" value="TWF94289.1"/>
    <property type="molecule type" value="Genomic_DNA"/>
</dbReference>
<proteinExistence type="predicted"/>
<feature type="compositionally biased region" description="Basic and acidic residues" evidence="1">
    <location>
        <begin position="72"/>
        <end position="82"/>
    </location>
</feature>
<dbReference type="Proteomes" id="UP000316184">
    <property type="component" value="Unassembled WGS sequence"/>
</dbReference>
<protein>
    <recommendedName>
        <fullName evidence="4">Excreted virulence factor EspC (Type VII ESX diderm)</fullName>
    </recommendedName>
</protein>
<dbReference type="RefSeq" id="WP_246110470.1">
    <property type="nucleotide sequence ID" value="NZ_VIWX01000004.1"/>
</dbReference>
<name>A0A561U4J6_9PSEU</name>
<sequence length="91" mass="9369">MGDITNTPGEMDALARSLEAGAAKLDGMRAAPIANAGESIGMLAQAVGQLAETSAGVSGGLHRTVEDIHAARDEYTRTDHDGANNMPQPPR</sequence>
<organism evidence="2 3">
    <name type="scientific">Saccharopolyspora dendranthemae</name>
    <dbReference type="NCBI Taxonomy" id="1181886"/>
    <lineage>
        <taxon>Bacteria</taxon>
        <taxon>Bacillati</taxon>
        <taxon>Actinomycetota</taxon>
        <taxon>Actinomycetes</taxon>
        <taxon>Pseudonocardiales</taxon>
        <taxon>Pseudonocardiaceae</taxon>
        <taxon>Saccharopolyspora</taxon>
    </lineage>
</organism>
<evidence type="ECO:0000313" key="3">
    <source>
        <dbReference type="Proteomes" id="UP000316184"/>
    </source>
</evidence>
<feature type="region of interest" description="Disordered" evidence="1">
    <location>
        <begin position="72"/>
        <end position="91"/>
    </location>
</feature>
<accession>A0A561U4J6</accession>
<gene>
    <name evidence="2" type="ORF">FHU35_14576</name>
</gene>
<evidence type="ECO:0000256" key="1">
    <source>
        <dbReference type="SAM" id="MobiDB-lite"/>
    </source>
</evidence>
<evidence type="ECO:0000313" key="2">
    <source>
        <dbReference type="EMBL" id="TWF94289.1"/>
    </source>
</evidence>
<dbReference type="AlphaFoldDB" id="A0A561U4J6"/>